<dbReference type="InterPro" id="IPR011051">
    <property type="entry name" value="RmlC_Cupin_sf"/>
</dbReference>
<name>A0A853BC47_9PSEU</name>
<keyword evidence="2" id="KW-0560">Oxidoreductase</keyword>
<dbReference type="AlphaFoldDB" id="A0A853BC47"/>
<feature type="domain" description="Cupin type-2" evidence="1">
    <location>
        <begin position="73"/>
        <end position="141"/>
    </location>
</feature>
<dbReference type="EMBL" id="JACCFK010000002">
    <property type="protein sequence ID" value="NYI92355.1"/>
    <property type="molecule type" value="Genomic_DNA"/>
</dbReference>
<organism evidence="2 3">
    <name type="scientific">Amycolatopsis endophytica</name>
    <dbReference type="NCBI Taxonomy" id="860233"/>
    <lineage>
        <taxon>Bacteria</taxon>
        <taxon>Bacillati</taxon>
        <taxon>Actinomycetota</taxon>
        <taxon>Actinomycetes</taxon>
        <taxon>Pseudonocardiales</taxon>
        <taxon>Pseudonocardiaceae</taxon>
        <taxon>Amycolatopsis</taxon>
    </lineage>
</organism>
<dbReference type="RefSeq" id="WP_179776595.1">
    <property type="nucleotide sequence ID" value="NZ_JACCFK010000002.1"/>
</dbReference>
<evidence type="ECO:0000313" key="2">
    <source>
        <dbReference type="EMBL" id="NYI92355.1"/>
    </source>
</evidence>
<protein>
    <submittedName>
        <fullName evidence="2">Quercetin dioxygenase-like cupin family protein</fullName>
    </submittedName>
</protein>
<dbReference type="CDD" id="cd02231">
    <property type="entry name" value="cupin_BLL6423-like"/>
    <property type="match status" value="1"/>
</dbReference>
<evidence type="ECO:0000313" key="3">
    <source>
        <dbReference type="Proteomes" id="UP000549616"/>
    </source>
</evidence>
<dbReference type="PANTHER" id="PTHR36156">
    <property type="entry name" value="SLR2101 PROTEIN"/>
    <property type="match status" value="1"/>
</dbReference>
<dbReference type="Pfam" id="PF07883">
    <property type="entry name" value="Cupin_2"/>
    <property type="match status" value="1"/>
</dbReference>
<dbReference type="Proteomes" id="UP000549616">
    <property type="component" value="Unassembled WGS sequence"/>
</dbReference>
<evidence type="ECO:0000259" key="1">
    <source>
        <dbReference type="Pfam" id="PF07883"/>
    </source>
</evidence>
<keyword evidence="2" id="KW-0223">Dioxygenase</keyword>
<dbReference type="SUPFAM" id="SSF51182">
    <property type="entry name" value="RmlC-like cupins"/>
    <property type="match status" value="1"/>
</dbReference>
<dbReference type="InterPro" id="IPR014710">
    <property type="entry name" value="RmlC-like_jellyroll"/>
</dbReference>
<dbReference type="GO" id="GO:0051213">
    <property type="term" value="F:dioxygenase activity"/>
    <property type="evidence" value="ECO:0007669"/>
    <property type="project" value="UniProtKB-KW"/>
</dbReference>
<dbReference type="Gene3D" id="2.60.120.10">
    <property type="entry name" value="Jelly Rolls"/>
    <property type="match status" value="1"/>
</dbReference>
<comment type="caution">
    <text evidence="2">The sequence shown here is derived from an EMBL/GenBank/DDBJ whole genome shotgun (WGS) entry which is preliminary data.</text>
</comment>
<keyword evidence="3" id="KW-1185">Reference proteome</keyword>
<gene>
    <name evidence="2" type="ORF">HNR02_005730</name>
</gene>
<dbReference type="InterPro" id="IPR013096">
    <property type="entry name" value="Cupin_2"/>
</dbReference>
<accession>A0A853BC47</accession>
<dbReference type="InterPro" id="IPR047142">
    <property type="entry name" value="OryJ/VirC-like"/>
</dbReference>
<reference evidence="2 3" key="1">
    <citation type="submission" date="2020-07" db="EMBL/GenBank/DDBJ databases">
        <title>Sequencing the genomes of 1000 actinobacteria strains.</title>
        <authorList>
            <person name="Klenk H.-P."/>
        </authorList>
    </citation>
    <scope>NUCLEOTIDE SEQUENCE [LARGE SCALE GENOMIC DNA]</scope>
    <source>
        <strain evidence="2 3">DSM 104006</strain>
    </source>
</reference>
<proteinExistence type="predicted"/>
<dbReference type="PANTHER" id="PTHR36156:SF2">
    <property type="entry name" value="CUPIN TYPE-2 DOMAIN-CONTAINING PROTEIN"/>
    <property type="match status" value="1"/>
</dbReference>
<sequence>MRAFRRIVTGHDRDGRSAIVEDGDCPHVEITADATVVNLWLHEGRPDNADGYHDPVGPGVPLAPPARGSVLRVVEFPPRRPGTAPYVHRTESLDYAYVIDGEVHSVFDSGETLLRAGDVLIQRGTNHAWDNRSEVACVVLFALLDAEPLDPAEDGMGTGPAATSP</sequence>